<gene>
    <name evidence="4" type="primary">paaN</name>
    <name evidence="4" type="ORF">GCM10009550_38880</name>
</gene>
<dbReference type="PANTHER" id="PTHR42862">
    <property type="entry name" value="DELTA-1-PYRROLINE-5-CARBOXYLATE DEHYDROGENASE 1, ISOFORM A-RELATED"/>
    <property type="match status" value="1"/>
</dbReference>
<dbReference type="Pfam" id="PF00171">
    <property type="entry name" value="Aldedh"/>
    <property type="match status" value="1"/>
</dbReference>
<dbReference type="InterPro" id="IPR016162">
    <property type="entry name" value="Ald_DH_N"/>
</dbReference>
<dbReference type="Gene3D" id="3.40.605.10">
    <property type="entry name" value="Aldehyde Dehydrogenase, Chain A, domain 1"/>
    <property type="match status" value="1"/>
</dbReference>
<feature type="domain" description="Aldehyde dehydrogenase" evidence="3">
    <location>
        <begin position="74"/>
        <end position="508"/>
    </location>
</feature>
<dbReference type="Proteomes" id="UP001500665">
    <property type="component" value="Unassembled WGS sequence"/>
</dbReference>
<dbReference type="Gene3D" id="3.40.309.10">
    <property type="entry name" value="Aldehyde Dehydrogenase, Chain A, domain 2"/>
    <property type="match status" value="1"/>
</dbReference>
<evidence type="ECO:0000313" key="5">
    <source>
        <dbReference type="Proteomes" id="UP001500665"/>
    </source>
</evidence>
<dbReference type="EMBL" id="BAAAHH010000015">
    <property type="protein sequence ID" value="GAA0954906.1"/>
    <property type="molecule type" value="Genomic_DNA"/>
</dbReference>
<comment type="caution">
    <text evidence="4">The sequence shown here is derived from an EMBL/GenBank/DDBJ whole genome shotgun (WGS) entry which is preliminary data.</text>
</comment>
<dbReference type="InterPro" id="IPR011975">
    <property type="entry name" value="PaaN_2"/>
</dbReference>
<keyword evidence="2" id="KW-0520">NAD</keyword>
<dbReference type="InterPro" id="IPR050485">
    <property type="entry name" value="Proline_metab_enzyme"/>
</dbReference>
<sequence>MTTEVLFEKHRGLLERAIVVCGSRESWTAFPDAPADHPGGEHARAEGEAEFRSQLGRVFDLEGPGALAVQTDEVSPYTLEPLGVSYRRAGADELFAAAQGAWPRWRDADPAARTGICLEICERLFRKNFTLAHAAMHTAGQSFGMSYAGSGTNALDRGIEAIAQAYSAMDRVAPQAEWTRRFGTTEVKLAKRYRLAPRGIAVVVACASFPAWNVYPALFASLVTGNPVIVKPHPTSVLQMALAVRICREVLTEAGFSPDLVGLAVDTVAEPITKQLVRHPLTRIVDFTGSAAFGSWVEANAFPAIAYTETSGTNSVLVHSADDLQPVLRALAGSLCLFSAQMCTSPQNIYVPRGGISTADGTIGADEFADALASAIQAISTVPKRAAAVMGTVQSADTLRLQEELVELMDGRGRVVLKPAPYEHPAFPGARTGGPLLVQVDVGDHDLYGQERFGPIAFVIECDDAEQALEQASRDAREHGAITAFAYSSDDSYLDRVEEAYAVAGAAVSSNITGPMPLNFSAAYSDYHVTGLNPAGNASLTDDSFIAGRFRVTQSRRLA</sequence>
<reference evidence="4 5" key="1">
    <citation type="journal article" date="2019" name="Int. J. Syst. Evol. Microbiol.">
        <title>The Global Catalogue of Microorganisms (GCM) 10K type strain sequencing project: providing services to taxonomists for standard genome sequencing and annotation.</title>
        <authorList>
            <consortium name="The Broad Institute Genomics Platform"/>
            <consortium name="The Broad Institute Genome Sequencing Center for Infectious Disease"/>
            <person name="Wu L."/>
            <person name="Ma J."/>
        </authorList>
    </citation>
    <scope>NUCLEOTIDE SEQUENCE [LARGE SCALE GENOMIC DNA]</scope>
    <source>
        <strain evidence="4 5">JCM 10696</strain>
    </source>
</reference>
<evidence type="ECO:0000313" key="4">
    <source>
        <dbReference type="EMBL" id="GAA0954906.1"/>
    </source>
</evidence>
<keyword evidence="1" id="KW-0560">Oxidoreductase</keyword>
<dbReference type="RefSeq" id="WP_344242271.1">
    <property type="nucleotide sequence ID" value="NZ_BAAAHH010000015.1"/>
</dbReference>
<evidence type="ECO:0000256" key="2">
    <source>
        <dbReference type="ARBA" id="ARBA00023027"/>
    </source>
</evidence>
<dbReference type="NCBIfam" id="TIGR02288">
    <property type="entry name" value="PaaN_2"/>
    <property type="match status" value="1"/>
</dbReference>
<organism evidence="4 5">
    <name type="scientific">Actinocorallia libanotica</name>
    <dbReference type="NCBI Taxonomy" id="46162"/>
    <lineage>
        <taxon>Bacteria</taxon>
        <taxon>Bacillati</taxon>
        <taxon>Actinomycetota</taxon>
        <taxon>Actinomycetes</taxon>
        <taxon>Streptosporangiales</taxon>
        <taxon>Thermomonosporaceae</taxon>
        <taxon>Actinocorallia</taxon>
    </lineage>
</organism>
<keyword evidence="5" id="KW-1185">Reference proteome</keyword>
<dbReference type="InterPro" id="IPR016163">
    <property type="entry name" value="Ald_DH_C"/>
</dbReference>
<dbReference type="PANTHER" id="PTHR42862:SF1">
    <property type="entry name" value="DELTA-1-PYRROLINE-5-CARBOXYLATE DEHYDROGENASE 2, ISOFORM A-RELATED"/>
    <property type="match status" value="1"/>
</dbReference>
<accession>A0ABN1RCI1</accession>
<name>A0ABN1RCI1_9ACTN</name>
<evidence type="ECO:0000256" key="1">
    <source>
        <dbReference type="ARBA" id="ARBA00023002"/>
    </source>
</evidence>
<dbReference type="InterPro" id="IPR016161">
    <property type="entry name" value="Ald_DH/histidinol_DH"/>
</dbReference>
<protein>
    <submittedName>
        <fullName evidence="4">Phenylacetic acid degradation protein PaaN</fullName>
    </submittedName>
</protein>
<proteinExistence type="predicted"/>
<dbReference type="SUPFAM" id="SSF53720">
    <property type="entry name" value="ALDH-like"/>
    <property type="match status" value="1"/>
</dbReference>
<dbReference type="InterPro" id="IPR015590">
    <property type="entry name" value="Aldehyde_DH_dom"/>
</dbReference>
<evidence type="ECO:0000259" key="3">
    <source>
        <dbReference type="Pfam" id="PF00171"/>
    </source>
</evidence>